<reference evidence="1 2" key="1">
    <citation type="submission" date="2016-10" db="EMBL/GenBank/DDBJ databases">
        <authorList>
            <person name="Varghese N."/>
            <person name="Submissions S."/>
        </authorList>
    </citation>
    <scope>NUCLEOTIDE SEQUENCE [LARGE SCALE GENOMIC DNA]</scope>
    <source>
        <strain evidence="1 2">TC-13</strain>
    </source>
</reference>
<organism evidence="1 2">
    <name type="scientific">Lysinibacillus fusiformis</name>
    <dbReference type="NCBI Taxonomy" id="28031"/>
    <lineage>
        <taxon>Bacteria</taxon>
        <taxon>Bacillati</taxon>
        <taxon>Bacillota</taxon>
        <taxon>Bacilli</taxon>
        <taxon>Bacillales</taxon>
        <taxon>Bacillaceae</taxon>
        <taxon>Lysinibacillus</taxon>
    </lineage>
</organism>
<dbReference type="Proteomes" id="UP000199410">
    <property type="component" value="Unassembled WGS sequence"/>
</dbReference>
<comment type="caution">
    <text evidence="1">The sequence shown here is derived from an EMBL/GenBank/DDBJ whole genome shotgun (WGS) entry which is preliminary data.</text>
</comment>
<evidence type="ECO:0000313" key="1">
    <source>
        <dbReference type="EMBL" id="SER14132.1"/>
    </source>
</evidence>
<accession>A0A1H9LRJ9</accession>
<name>A0A1H9LRJ9_9BACI</name>
<evidence type="ECO:0000313" key="2">
    <source>
        <dbReference type="Proteomes" id="UP000199410"/>
    </source>
</evidence>
<sequence>MIVIPYMAFIKAVIYGMILMDIDEGAELNGCKTNTNAFDSVTQ</sequence>
<dbReference type="AlphaFoldDB" id="A0A1H9LRJ9"/>
<protein>
    <submittedName>
        <fullName evidence="1">Uncharacterized protein</fullName>
    </submittedName>
</protein>
<dbReference type="EMBL" id="FOEL01000011">
    <property type="protein sequence ID" value="SER14132.1"/>
    <property type="molecule type" value="Genomic_DNA"/>
</dbReference>
<gene>
    <name evidence="1" type="ORF">SAMN02787113_03070</name>
</gene>
<proteinExistence type="predicted"/>